<dbReference type="RefSeq" id="WP_107214283.1">
    <property type="nucleotide sequence ID" value="NZ_KZ686268.1"/>
</dbReference>
<accession>A0A2T3HP11</accession>
<organism evidence="1 2">
    <name type="scientific">Pedobacter yulinensis</name>
    <dbReference type="NCBI Taxonomy" id="2126353"/>
    <lineage>
        <taxon>Bacteria</taxon>
        <taxon>Pseudomonadati</taxon>
        <taxon>Bacteroidota</taxon>
        <taxon>Sphingobacteriia</taxon>
        <taxon>Sphingobacteriales</taxon>
        <taxon>Sphingobacteriaceae</taxon>
        <taxon>Pedobacter</taxon>
    </lineage>
</organism>
<evidence type="ECO:0000313" key="2">
    <source>
        <dbReference type="Proteomes" id="UP000240912"/>
    </source>
</evidence>
<name>A0A2T3HP11_9SPHI</name>
<keyword evidence="2" id="KW-1185">Reference proteome</keyword>
<dbReference type="Proteomes" id="UP000240912">
    <property type="component" value="Unassembled WGS sequence"/>
</dbReference>
<protein>
    <submittedName>
        <fullName evidence="1">Uncharacterized protein</fullName>
    </submittedName>
</protein>
<proteinExistence type="predicted"/>
<dbReference type="AlphaFoldDB" id="A0A2T3HP11"/>
<reference evidence="1 2" key="1">
    <citation type="submission" date="2018-03" db="EMBL/GenBank/DDBJ databases">
        <authorList>
            <person name="Keele B.F."/>
        </authorList>
    </citation>
    <scope>NUCLEOTIDE SEQUENCE [LARGE SCALE GENOMIC DNA]</scope>
    <source>
        <strain evidence="1 2">YL28-9</strain>
    </source>
</reference>
<evidence type="ECO:0000313" key="1">
    <source>
        <dbReference type="EMBL" id="PST84184.1"/>
    </source>
</evidence>
<comment type="caution">
    <text evidence="1">The sequence shown here is derived from an EMBL/GenBank/DDBJ whole genome shotgun (WGS) entry which is preliminary data.</text>
</comment>
<sequence length="200" mass="21487">MDTQTSTDPATLSLFFTEEIFLVEEPTLVVPLQSVGAHREPDLQVAKPEFVVPQAEAKVVIAPDTAAKPARSFSFVGKNARNVVILVNDETHEIGSEAGRELLRKIVKSVNLSGNDFALLNHARNAGATFNEYTAFFPGCHFIIFGVPASSLGLGDFPLHRSAELGGQTVVLTAGLDALNADAMAKKELWGTLQKLNFPA</sequence>
<dbReference type="EMBL" id="PYLS01000004">
    <property type="protein sequence ID" value="PST84184.1"/>
    <property type="molecule type" value="Genomic_DNA"/>
</dbReference>
<gene>
    <name evidence="1" type="ORF">C7T94_05515</name>
</gene>
<dbReference type="OrthoDB" id="797407at2"/>